<dbReference type="EMBL" id="JBHSNO010000005">
    <property type="protein sequence ID" value="MFC5589657.1"/>
    <property type="molecule type" value="Genomic_DNA"/>
</dbReference>
<proteinExistence type="predicted"/>
<sequence length="55" mass="6549">MKIQNPHDKFFKETMGNVETAKDFLMNYLPESVMQVVNLDTFELESRYLNAMFNK</sequence>
<protein>
    <submittedName>
        <fullName evidence="2">Rpn family recombination-promoting nuclease/putative transposase</fullName>
    </submittedName>
</protein>
<dbReference type="RefSeq" id="WP_381434670.1">
    <property type="nucleotide sequence ID" value="NZ_JBHSNO010000005.1"/>
</dbReference>
<evidence type="ECO:0000313" key="2">
    <source>
        <dbReference type="EMBL" id="MFC5589657.1"/>
    </source>
</evidence>
<dbReference type="InterPro" id="IPR006842">
    <property type="entry name" value="Transposase_31"/>
</dbReference>
<reference evidence="3" key="1">
    <citation type="journal article" date="2019" name="Int. J. Syst. Evol. Microbiol.">
        <title>The Global Catalogue of Microorganisms (GCM) 10K type strain sequencing project: providing services to taxonomists for standard genome sequencing and annotation.</title>
        <authorList>
            <consortium name="The Broad Institute Genomics Platform"/>
            <consortium name="The Broad Institute Genome Sequencing Center for Infectious Disease"/>
            <person name="Wu L."/>
            <person name="Ma J."/>
        </authorList>
    </citation>
    <scope>NUCLEOTIDE SEQUENCE [LARGE SCALE GENOMIC DNA]</scope>
    <source>
        <strain evidence="3">CGMCC 4.1434</strain>
    </source>
</reference>
<accession>A0ABW0TKB3</accession>
<comment type="caution">
    <text evidence="2">The sequence shown here is derived from an EMBL/GenBank/DDBJ whole genome shotgun (WGS) entry which is preliminary data.</text>
</comment>
<gene>
    <name evidence="2" type="ORF">ACFPRA_12195</name>
</gene>
<dbReference type="Proteomes" id="UP001596109">
    <property type="component" value="Unassembled WGS sequence"/>
</dbReference>
<name>A0ABW0TKB3_9BACL</name>
<organism evidence="2 3">
    <name type="scientific">Sporosarcina soli</name>
    <dbReference type="NCBI Taxonomy" id="334736"/>
    <lineage>
        <taxon>Bacteria</taxon>
        <taxon>Bacillati</taxon>
        <taxon>Bacillota</taxon>
        <taxon>Bacilli</taxon>
        <taxon>Bacillales</taxon>
        <taxon>Caryophanaceae</taxon>
        <taxon>Sporosarcina</taxon>
    </lineage>
</organism>
<feature type="domain" description="Transposase (putative) YhgA-like" evidence="1">
    <location>
        <begin position="5"/>
        <end position="47"/>
    </location>
</feature>
<evidence type="ECO:0000313" key="3">
    <source>
        <dbReference type="Proteomes" id="UP001596109"/>
    </source>
</evidence>
<keyword evidence="3" id="KW-1185">Reference proteome</keyword>
<dbReference type="Pfam" id="PF04754">
    <property type="entry name" value="Transposase_31"/>
    <property type="match status" value="1"/>
</dbReference>
<evidence type="ECO:0000259" key="1">
    <source>
        <dbReference type="Pfam" id="PF04754"/>
    </source>
</evidence>